<protein>
    <recommendedName>
        <fullName evidence="10">Lipopolysaccharide heptosyltransferase 1</fullName>
        <ecNumber evidence="9">2.4.99.23</ecNumber>
    </recommendedName>
    <alternativeName>
        <fullName evidence="11">ADP-heptose:lipopolysaccharide heptosyltransferase I</fullName>
    </alternativeName>
</protein>
<evidence type="ECO:0000313" key="13">
    <source>
        <dbReference type="EMBL" id="QUW01873.1"/>
    </source>
</evidence>
<dbReference type="InterPro" id="IPR002201">
    <property type="entry name" value="Glyco_trans_9"/>
</dbReference>
<evidence type="ECO:0000313" key="14">
    <source>
        <dbReference type="Proteomes" id="UP000676506"/>
    </source>
</evidence>
<organism evidence="13 14">
    <name type="scientific">Chloracidobacterium validum</name>
    <dbReference type="NCBI Taxonomy" id="2821543"/>
    <lineage>
        <taxon>Bacteria</taxon>
        <taxon>Pseudomonadati</taxon>
        <taxon>Acidobacteriota</taxon>
        <taxon>Terriglobia</taxon>
        <taxon>Terriglobales</taxon>
        <taxon>Acidobacteriaceae</taxon>
        <taxon>Chloracidobacterium</taxon>
    </lineage>
</organism>
<dbReference type="PANTHER" id="PTHR30160">
    <property type="entry name" value="TETRAACYLDISACCHARIDE 4'-KINASE-RELATED"/>
    <property type="match status" value="1"/>
</dbReference>
<evidence type="ECO:0000256" key="3">
    <source>
        <dbReference type="ARBA" id="ARBA00022475"/>
    </source>
</evidence>
<evidence type="ECO:0000256" key="10">
    <source>
        <dbReference type="ARBA" id="ARBA00044190"/>
    </source>
</evidence>
<gene>
    <name evidence="13" type="primary">waaC</name>
    <name evidence="13" type="ORF">J8C06_05685</name>
</gene>
<sequence length="352" mass="38249">MRILIVKLSSIGDVVHAMPAVAALRRAFPSAHLTWVVEAGAAPLLLGAPGLDEVIVLDTRRWRRQWRTPAVYQQITACLTQLRQPAVDVALDFQGLMKSAVVAWCAGARRRIGFATEALREAMSRFAYTEQVAVNRREHVILANLRLVAALGVPRPETYEFLLPPLADESARVAAQLIAQGVTGRFALLNPGGGWVTKRWPPADFGQLADVLWERYQLASVVSYGPGEEPLVSEIRAVARCAPVVSFPTTLREYLALAQRAAVFVGGDTGPLHLAAAVGTPIVGLYGPTAAERNGPFAPDDQVVGLDLPCRVDCHRRTCQQHVCMNIAVQRVAQAVEARLQAVGYKRFLLGT</sequence>
<dbReference type="CDD" id="cd03789">
    <property type="entry name" value="GT9_LPS_heptosyltransferase"/>
    <property type="match status" value="1"/>
</dbReference>
<keyword evidence="3" id="KW-1003">Cell membrane</keyword>
<evidence type="ECO:0000256" key="12">
    <source>
        <dbReference type="ARBA" id="ARBA00049201"/>
    </source>
</evidence>
<keyword evidence="6" id="KW-0808">Transferase</keyword>
<keyword evidence="4" id="KW-0997">Cell inner membrane</keyword>
<evidence type="ECO:0000256" key="7">
    <source>
        <dbReference type="ARBA" id="ARBA00022985"/>
    </source>
</evidence>
<dbReference type="InterPro" id="IPR051199">
    <property type="entry name" value="LPS_LOS_Heptosyltrfase"/>
</dbReference>
<evidence type="ECO:0000256" key="2">
    <source>
        <dbReference type="ARBA" id="ARBA00004713"/>
    </source>
</evidence>
<evidence type="ECO:0000256" key="1">
    <source>
        <dbReference type="ARBA" id="ARBA00004515"/>
    </source>
</evidence>
<comment type="catalytic activity">
    <reaction evidence="12">
        <text>an alpha-Kdo-(2-&gt;4)-alpha-Kdo-(2-&gt;6)-lipid A + ADP-L-glycero-beta-D-manno-heptose = an L-alpha-D-Hep-(1-&gt;5)-[alpha-Kdo-(2-&gt;4)]-alpha-Kdo-(2-&gt;6)-lipid A + ADP + H(+)</text>
        <dbReference type="Rhea" id="RHEA:74067"/>
        <dbReference type="ChEBI" id="CHEBI:15378"/>
        <dbReference type="ChEBI" id="CHEBI:61506"/>
        <dbReference type="ChEBI" id="CHEBI:176431"/>
        <dbReference type="ChEBI" id="CHEBI:193068"/>
        <dbReference type="ChEBI" id="CHEBI:456216"/>
        <dbReference type="EC" id="2.4.99.23"/>
    </reaction>
</comment>
<dbReference type="EC" id="2.4.99.23" evidence="9"/>
<keyword evidence="14" id="KW-1185">Reference proteome</keyword>
<dbReference type="InterPro" id="IPR011908">
    <property type="entry name" value="LipoPS_heptosylTferase-I"/>
</dbReference>
<proteinExistence type="predicted"/>
<dbReference type="Gene3D" id="3.40.50.2000">
    <property type="entry name" value="Glycogen Phosphorylase B"/>
    <property type="match status" value="2"/>
</dbReference>
<reference evidence="13 14" key="1">
    <citation type="submission" date="2021-03" db="EMBL/GenBank/DDBJ databases">
        <title>Genomic and phenotypic characterization of Chloracidobacterium isolates provides evidence for multiple species.</title>
        <authorList>
            <person name="Saini M.K."/>
            <person name="Costas A.M.G."/>
            <person name="Tank M."/>
            <person name="Bryant D.A."/>
        </authorList>
    </citation>
    <scope>NUCLEOTIDE SEQUENCE [LARGE SCALE GENOMIC DNA]</scope>
    <source>
        <strain evidence="13 14">BV2-C</strain>
    </source>
</reference>
<keyword evidence="5" id="KW-0328">Glycosyltransferase</keyword>
<comment type="pathway">
    <text evidence="2">Bacterial outer membrane biogenesis; LPS core biosynthesis.</text>
</comment>
<dbReference type="Proteomes" id="UP000676506">
    <property type="component" value="Chromosome 1"/>
</dbReference>
<evidence type="ECO:0000256" key="11">
    <source>
        <dbReference type="ARBA" id="ARBA00044330"/>
    </source>
</evidence>
<dbReference type="NCBIfam" id="TIGR02193">
    <property type="entry name" value="heptsyl_trn_I"/>
    <property type="match status" value="1"/>
</dbReference>
<comment type="subcellular location">
    <subcellularLocation>
        <location evidence="1">Cell inner membrane</location>
        <topology evidence="1">Peripheral membrane protein</topology>
        <orientation evidence="1">Cytoplasmic side</orientation>
    </subcellularLocation>
</comment>
<keyword evidence="8" id="KW-0472">Membrane</keyword>
<evidence type="ECO:0000256" key="6">
    <source>
        <dbReference type="ARBA" id="ARBA00022679"/>
    </source>
</evidence>
<evidence type="ECO:0000256" key="9">
    <source>
        <dbReference type="ARBA" id="ARBA00044041"/>
    </source>
</evidence>
<dbReference type="RefSeq" id="WP_211427765.1">
    <property type="nucleotide sequence ID" value="NZ_CP072648.1"/>
</dbReference>
<dbReference type="Pfam" id="PF01075">
    <property type="entry name" value="Glyco_transf_9"/>
    <property type="match status" value="1"/>
</dbReference>
<evidence type="ECO:0000256" key="4">
    <source>
        <dbReference type="ARBA" id="ARBA00022519"/>
    </source>
</evidence>
<accession>A0ABX8B8F0</accession>
<evidence type="ECO:0000256" key="5">
    <source>
        <dbReference type="ARBA" id="ARBA00022676"/>
    </source>
</evidence>
<evidence type="ECO:0000256" key="8">
    <source>
        <dbReference type="ARBA" id="ARBA00023136"/>
    </source>
</evidence>
<dbReference type="EMBL" id="CP072648">
    <property type="protein sequence ID" value="QUW01873.1"/>
    <property type="molecule type" value="Genomic_DNA"/>
</dbReference>
<dbReference type="SUPFAM" id="SSF53756">
    <property type="entry name" value="UDP-Glycosyltransferase/glycogen phosphorylase"/>
    <property type="match status" value="1"/>
</dbReference>
<dbReference type="PANTHER" id="PTHR30160:SF1">
    <property type="entry name" value="LIPOPOLYSACCHARIDE 1,2-N-ACETYLGLUCOSAMINETRANSFERASE-RELATED"/>
    <property type="match status" value="1"/>
</dbReference>
<keyword evidence="7" id="KW-0448">Lipopolysaccharide biosynthesis</keyword>
<name>A0ABX8B8F0_9BACT</name>